<proteinExistence type="evidence at transcript level"/>
<feature type="non-terminal residue" evidence="2">
    <location>
        <position position="1"/>
    </location>
</feature>
<feature type="compositionally biased region" description="Basic residues" evidence="1">
    <location>
        <begin position="65"/>
        <end position="93"/>
    </location>
</feature>
<feature type="region of interest" description="Disordered" evidence="1">
    <location>
        <begin position="1"/>
        <end position="30"/>
    </location>
</feature>
<reference evidence="2" key="1">
    <citation type="journal article" date="2012" name="BMC Biol.">
        <title>Comprehensive microarray-based analysis for stage-specific larval camouflage pattern-associated genes in the swallowtail butterfly, Papilio xuthus.</title>
        <authorList>
            <person name="Futahashi R."/>
            <person name="Shirataki H."/>
            <person name="Narita T."/>
            <person name="Mita K."/>
            <person name="Fujiwara H."/>
        </authorList>
    </citation>
    <scope>NUCLEOTIDE SEQUENCE</scope>
    <source>
        <tissue evidence="2">Epidermis</tissue>
    </source>
</reference>
<feature type="compositionally biased region" description="Basic residues" evidence="1">
    <location>
        <begin position="18"/>
        <end position="27"/>
    </location>
</feature>
<dbReference type="AlphaFoldDB" id="I4DQY6"/>
<protein>
    <submittedName>
        <fullName evidence="2">Uncharacterized protein</fullName>
    </submittedName>
</protein>
<name>I4DQY6_PAPPL</name>
<feature type="region of interest" description="Disordered" evidence="1">
    <location>
        <begin position="65"/>
        <end position="100"/>
    </location>
</feature>
<sequence>HKLDHQLPTSHHKLQEVRRHRRRHRHHPQQDVRPLTLLLEQLVTIIQHRVSFLLYQQDLLRNRHLHHHRRHRQPPGHHLHHRQPHGHHHRHPGPRLPHQGTPIPVLLHRKFPPQQDLQFTSLRLPLEDPYTFHLRPLECPTRLDRLLYLTKVTTMIDLKCPSFSKL</sequence>
<evidence type="ECO:0000313" key="2">
    <source>
        <dbReference type="EMBL" id="BAM20326.1"/>
    </source>
</evidence>
<organism evidence="2">
    <name type="scientific">Papilio polytes</name>
    <name type="common">Common mormon</name>
    <name type="synonym">Swallowtail butterfly</name>
    <dbReference type="NCBI Taxonomy" id="76194"/>
    <lineage>
        <taxon>Eukaryota</taxon>
        <taxon>Metazoa</taxon>
        <taxon>Ecdysozoa</taxon>
        <taxon>Arthropoda</taxon>
        <taxon>Hexapoda</taxon>
        <taxon>Insecta</taxon>
        <taxon>Pterygota</taxon>
        <taxon>Neoptera</taxon>
        <taxon>Endopterygota</taxon>
        <taxon>Lepidoptera</taxon>
        <taxon>Glossata</taxon>
        <taxon>Ditrysia</taxon>
        <taxon>Papilionoidea</taxon>
        <taxon>Papilionidae</taxon>
        <taxon>Papilioninae</taxon>
        <taxon>Papilio</taxon>
    </lineage>
</organism>
<evidence type="ECO:0000256" key="1">
    <source>
        <dbReference type="SAM" id="MobiDB-lite"/>
    </source>
</evidence>
<accession>I4DQY6</accession>
<dbReference type="EMBL" id="AK404845">
    <property type="protein sequence ID" value="BAM20326.1"/>
    <property type="molecule type" value="mRNA"/>
</dbReference>